<name>C5KNB4_PERM5</name>
<dbReference type="GeneID" id="9059820"/>
<sequence>MSGTVWACSDKSHPITHCVSILSPFWPDVCFEGLEEDIEQSMEGGGGGGSPGDSNNGDEVSVEEDEYMKHVSRRNRKMERYLFGRNPTDDKMLREVHLGRARLVPDPTLICRVSGSSEWKEERIAEDNYKVDGIGPMDGIPKSLSLLSEAEQSFASATNDLLQNIPAGGLATIYQLLDLVANDQHGRIALLLIARFVQSTVDRFVGIGGIGSIPLRYMRLMAFLARGSVLLSAAAAHHHHPLQQTKDEDGSAIITDERFQVYSSQSTVLTIIIMLRVDRSLCSLVGSLARLALDTSLPQSMAQSAQGGGYPMSPILPPRGSQTPSAALGGIPRQQQQQQQHGGVAAAVCDTLQLVSFRDMCSKCFKECSPLVKTMASKLTQHVDLCVEDRWRTIRKKKKSATTRADLMALVSIMSLVKEENLQAGDLCSQWLEMADNTGEKSSSPPDVSEYERELSLVYLEQKAKLSDYFLATSLIRERMGIGDDRFNASFL</sequence>
<protein>
    <submittedName>
        <fullName evidence="2">Uncharacterized protein</fullName>
    </submittedName>
</protein>
<feature type="region of interest" description="Disordered" evidence="1">
    <location>
        <begin position="39"/>
        <end position="63"/>
    </location>
</feature>
<dbReference type="Proteomes" id="UP000007800">
    <property type="component" value="Unassembled WGS sequence"/>
</dbReference>
<gene>
    <name evidence="2" type="ORF">Pmar_PMAR017230</name>
</gene>
<proteinExistence type="predicted"/>
<evidence type="ECO:0000313" key="2">
    <source>
        <dbReference type="EMBL" id="EER14028.1"/>
    </source>
</evidence>
<feature type="region of interest" description="Disordered" evidence="1">
    <location>
        <begin position="303"/>
        <end position="336"/>
    </location>
</feature>
<keyword evidence="3" id="KW-1185">Reference proteome</keyword>
<evidence type="ECO:0000313" key="3">
    <source>
        <dbReference type="Proteomes" id="UP000007800"/>
    </source>
</evidence>
<dbReference type="InParanoid" id="C5KNB4"/>
<organism evidence="3">
    <name type="scientific">Perkinsus marinus (strain ATCC 50983 / TXsc)</name>
    <dbReference type="NCBI Taxonomy" id="423536"/>
    <lineage>
        <taxon>Eukaryota</taxon>
        <taxon>Sar</taxon>
        <taxon>Alveolata</taxon>
        <taxon>Perkinsozoa</taxon>
        <taxon>Perkinsea</taxon>
        <taxon>Perkinsida</taxon>
        <taxon>Perkinsidae</taxon>
        <taxon>Perkinsus</taxon>
    </lineage>
</organism>
<dbReference type="EMBL" id="GG674592">
    <property type="protein sequence ID" value="EER14028.1"/>
    <property type="molecule type" value="Genomic_DNA"/>
</dbReference>
<reference evidence="2 3" key="1">
    <citation type="submission" date="2008-07" db="EMBL/GenBank/DDBJ databases">
        <authorList>
            <person name="El-Sayed N."/>
            <person name="Caler E."/>
            <person name="Inman J."/>
            <person name="Amedeo P."/>
            <person name="Hass B."/>
            <person name="Wortman J."/>
        </authorList>
    </citation>
    <scope>NUCLEOTIDE SEQUENCE [LARGE SCALE GENOMIC DNA]</scope>
    <source>
        <strain evidence="3">ATCC 50983 / TXsc</strain>
    </source>
</reference>
<dbReference type="OrthoDB" id="428048at2759"/>
<accession>C5KNB4</accession>
<dbReference type="RefSeq" id="XP_002782233.1">
    <property type="nucleotide sequence ID" value="XM_002782187.1"/>
</dbReference>
<evidence type="ECO:0000256" key="1">
    <source>
        <dbReference type="SAM" id="MobiDB-lite"/>
    </source>
</evidence>
<dbReference type="AlphaFoldDB" id="C5KNB4"/>